<evidence type="ECO:0000259" key="14">
    <source>
        <dbReference type="PROSITE" id="PS51918"/>
    </source>
</evidence>
<dbReference type="EMBL" id="CP013659">
    <property type="protein sequence ID" value="ALS75980.1"/>
    <property type="molecule type" value="Genomic_DNA"/>
</dbReference>
<proteinExistence type="inferred from homology"/>
<feature type="binding site" evidence="13">
    <location>
        <position position="118"/>
    </location>
    <ligand>
        <name>[4Fe-4S] cluster</name>
        <dbReference type="ChEBI" id="CHEBI:49883"/>
        <note>4Fe-4S-S-AdoMet</note>
    </ligand>
</feature>
<accession>A0A0U2Z9V3</accession>
<keyword evidence="9 13" id="KW-0479">Metal-binding</keyword>
<evidence type="ECO:0000256" key="2">
    <source>
        <dbReference type="ARBA" id="ARBA00022485"/>
    </source>
</evidence>
<comment type="similarity">
    <text evidence="13">Belongs to the radical SAM superfamily. RlmN family.</text>
</comment>
<dbReference type="RefSeq" id="WP_058382683.1">
    <property type="nucleotide sequence ID" value="NZ_CP013659.2"/>
</dbReference>
<dbReference type="InterPro" id="IPR040072">
    <property type="entry name" value="Methyltransferase_A"/>
</dbReference>
<dbReference type="Pfam" id="PF21016">
    <property type="entry name" value="RlmN_N"/>
    <property type="match status" value="1"/>
</dbReference>
<feature type="binding site" evidence="13">
    <location>
        <position position="195"/>
    </location>
    <ligand>
        <name>S-adenosyl-L-methionine</name>
        <dbReference type="ChEBI" id="CHEBI:59789"/>
    </ligand>
</feature>
<comment type="miscellaneous">
    <text evidence="13">Reaction proceeds by a ping-pong mechanism involving intermediate methylation of a conserved cysteine residue.</text>
</comment>
<comment type="catalytic activity">
    <reaction evidence="13">
        <text>adenosine(2503) in 23S rRNA + 2 reduced [2Fe-2S]-[ferredoxin] + 2 S-adenosyl-L-methionine = 2-methyladenosine(2503) in 23S rRNA + 5'-deoxyadenosine + L-methionine + 2 oxidized [2Fe-2S]-[ferredoxin] + S-adenosyl-L-homocysteine</text>
        <dbReference type="Rhea" id="RHEA:42916"/>
        <dbReference type="Rhea" id="RHEA-COMP:10000"/>
        <dbReference type="Rhea" id="RHEA-COMP:10001"/>
        <dbReference type="Rhea" id="RHEA-COMP:10152"/>
        <dbReference type="Rhea" id="RHEA-COMP:10282"/>
        <dbReference type="ChEBI" id="CHEBI:17319"/>
        <dbReference type="ChEBI" id="CHEBI:33737"/>
        <dbReference type="ChEBI" id="CHEBI:33738"/>
        <dbReference type="ChEBI" id="CHEBI:57844"/>
        <dbReference type="ChEBI" id="CHEBI:57856"/>
        <dbReference type="ChEBI" id="CHEBI:59789"/>
        <dbReference type="ChEBI" id="CHEBI:74411"/>
        <dbReference type="ChEBI" id="CHEBI:74497"/>
        <dbReference type="EC" id="2.1.1.192"/>
    </reaction>
</comment>
<sequence length="357" mass="40793">MKNSIYGLTIEQLKDWFVENGQKKYRAEQVWDWLYIKRVTEFSEMKNLSKDCIELLENSFAIRTLDQAVKQESSDGTIKFLFRLQDGNLIETVLMRFKYGNSVCVTTQVGCNIGCSFCASGLLKKSRDLNAGEIVEQIMQVQAHFDAEQKEERVSHIVVMGIGEPFDNYTNLMDFLHVVNSQKGLAIGARHITVSTSGIVPKIYDYADEGLQVNLAISIHAPTNELRSRIMKINKAYPVEKLMDSIDYYLEKSNRRITFEYIMLRDVNDHVEEANKLAKLLENKRHLSYVNLIPYNSVDEHDQYQQSTPEAISAFYDALKKKGINCGVRHEQGADIDAACGQLRSKQIKKEKKPATV</sequence>
<dbReference type="Pfam" id="PF04055">
    <property type="entry name" value="Radical_SAM"/>
    <property type="match status" value="1"/>
</dbReference>
<dbReference type="STRING" id="200991.AUC31_12575"/>
<gene>
    <name evidence="13" type="primary">rlmN</name>
    <name evidence="15" type="ORF">AUC31_12575</name>
</gene>
<dbReference type="SFLD" id="SFLDS00029">
    <property type="entry name" value="Radical_SAM"/>
    <property type="match status" value="1"/>
</dbReference>
<keyword evidence="5 13" id="KW-0489">Methyltransferase</keyword>
<dbReference type="PANTHER" id="PTHR30544">
    <property type="entry name" value="23S RRNA METHYLTRANSFERASE"/>
    <property type="match status" value="1"/>
</dbReference>
<reference evidence="15" key="1">
    <citation type="submission" date="2016-01" db="EMBL/GenBank/DDBJ databases">
        <title>Complete genome of Planococcus rifietoensis type strain M8.</title>
        <authorList>
            <person name="See-Too W.S."/>
        </authorList>
    </citation>
    <scope>NUCLEOTIDE SEQUENCE [LARGE SCALE GENOMIC DNA]</scope>
    <source>
        <strain evidence="15">M8</strain>
    </source>
</reference>
<dbReference type="InterPro" id="IPR058240">
    <property type="entry name" value="rSAM_sf"/>
</dbReference>
<evidence type="ECO:0000256" key="8">
    <source>
        <dbReference type="ARBA" id="ARBA00022694"/>
    </source>
</evidence>
<dbReference type="HAMAP" id="MF_01849">
    <property type="entry name" value="RNA_methyltr_RlmN"/>
    <property type="match status" value="1"/>
</dbReference>
<keyword evidence="2 13" id="KW-0004">4Fe-4S</keyword>
<dbReference type="InterPro" id="IPR048641">
    <property type="entry name" value="RlmN_N"/>
</dbReference>
<keyword evidence="10 13" id="KW-0408">Iron</keyword>
<feature type="binding site" evidence="13">
    <location>
        <position position="296"/>
    </location>
    <ligand>
        <name>S-adenosyl-L-methionine</name>
        <dbReference type="ChEBI" id="CHEBI:59789"/>
    </ligand>
</feature>
<dbReference type="InterPro" id="IPR004383">
    <property type="entry name" value="rRNA_lsu_MTrfase_RlmN/Cfr"/>
</dbReference>
<keyword evidence="6 13" id="KW-0808">Transferase</keyword>
<evidence type="ECO:0000256" key="1">
    <source>
        <dbReference type="ARBA" id="ARBA00004496"/>
    </source>
</evidence>
<evidence type="ECO:0000256" key="9">
    <source>
        <dbReference type="ARBA" id="ARBA00022723"/>
    </source>
</evidence>
<dbReference type="CDD" id="cd01335">
    <property type="entry name" value="Radical_SAM"/>
    <property type="match status" value="1"/>
</dbReference>
<feature type="active site" description="Proton acceptor" evidence="13">
    <location>
        <position position="91"/>
    </location>
</feature>
<dbReference type="SUPFAM" id="SSF102114">
    <property type="entry name" value="Radical SAM enzymes"/>
    <property type="match status" value="1"/>
</dbReference>
<evidence type="ECO:0000256" key="11">
    <source>
        <dbReference type="ARBA" id="ARBA00023014"/>
    </source>
</evidence>
<dbReference type="PANTHER" id="PTHR30544:SF5">
    <property type="entry name" value="RADICAL SAM CORE DOMAIN-CONTAINING PROTEIN"/>
    <property type="match status" value="1"/>
</dbReference>
<evidence type="ECO:0000256" key="6">
    <source>
        <dbReference type="ARBA" id="ARBA00022679"/>
    </source>
</evidence>
<comment type="subcellular location">
    <subcellularLocation>
        <location evidence="1 13">Cytoplasm</location>
    </subcellularLocation>
</comment>
<dbReference type="AlphaFoldDB" id="A0A0U2Z9V3"/>
<keyword evidence="4 13" id="KW-0698">rRNA processing</keyword>
<dbReference type="GO" id="GO:0046872">
    <property type="term" value="F:metal ion binding"/>
    <property type="evidence" value="ECO:0007669"/>
    <property type="project" value="UniProtKB-KW"/>
</dbReference>
<dbReference type="InterPro" id="IPR027492">
    <property type="entry name" value="RNA_MTrfase_RlmN"/>
</dbReference>
<dbReference type="InterPro" id="IPR013785">
    <property type="entry name" value="Aldolase_TIM"/>
</dbReference>
<evidence type="ECO:0000256" key="5">
    <source>
        <dbReference type="ARBA" id="ARBA00022603"/>
    </source>
</evidence>
<dbReference type="PROSITE" id="PS51918">
    <property type="entry name" value="RADICAL_SAM"/>
    <property type="match status" value="1"/>
</dbReference>
<evidence type="ECO:0000256" key="3">
    <source>
        <dbReference type="ARBA" id="ARBA00022490"/>
    </source>
</evidence>
<evidence type="ECO:0000256" key="7">
    <source>
        <dbReference type="ARBA" id="ARBA00022691"/>
    </source>
</evidence>
<dbReference type="GO" id="GO:0005737">
    <property type="term" value="C:cytoplasm"/>
    <property type="evidence" value="ECO:0007669"/>
    <property type="project" value="UniProtKB-SubCell"/>
</dbReference>
<feature type="binding site" evidence="13">
    <location>
        <begin position="218"/>
        <end position="220"/>
    </location>
    <ligand>
        <name>S-adenosyl-L-methionine</name>
        <dbReference type="ChEBI" id="CHEBI:59789"/>
    </ligand>
</feature>
<comment type="caution">
    <text evidence="13">Lacks conserved residue(s) required for the propagation of feature annotation.</text>
</comment>
<name>A0A0U2Z9V3_9BACL</name>
<organism evidence="15 16">
    <name type="scientific">Planococcus rifietoensis</name>
    <dbReference type="NCBI Taxonomy" id="200991"/>
    <lineage>
        <taxon>Bacteria</taxon>
        <taxon>Bacillati</taxon>
        <taxon>Bacillota</taxon>
        <taxon>Bacilli</taxon>
        <taxon>Bacillales</taxon>
        <taxon>Caryophanaceae</taxon>
        <taxon>Planococcus</taxon>
    </lineage>
</organism>
<dbReference type="GO" id="GO:0002935">
    <property type="term" value="F:tRNA (adenine(37)-C2)-methyltransferase activity"/>
    <property type="evidence" value="ECO:0007669"/>
    <property type="project" value="UniProtKB-UniRule"/>
</dbReference>
<keyword evidence="3 13" id="KW-0963">Cytoplasm</keyword>
<keyword evidence="12 13" id="KW-1015">Disulfide bond</keyword>
<dbReference type="PIRSF" id="PIRSF006004">
    <property type="entry name" value="CHP00048"/>
    <property type="match status" value="1"/>
</dbReference>
<dbReference type="GO" id="GO:0000049">
    <property type="term" value="F:tRNA binding"/>
    <property type="evidence" value="ECO:0007669"/>
    <property type="project" value="UniProtKB-UniRule"/>
</dbReference>
<feature type="binding site" evidence="13">
    <location>
        <begin position="163"/>
        <end position="164"/>
    </location>
    <ligand>
        <name>S-adenosyl-L-methionine</name>
        <dbReference type="ChEBI" id="CHEBI:59789"/>
    </ligand>
</feature>
<dbReference type="GO" id="GO:0070475">
    <property type="term" value="P:rRNA base methylation"/>
    <property type="evidence" value="ECO:0007669"/>
    <property type="project" value="UniProtKB-UniRule"/>
</dbReference>
<dbReference type="Gene3D" id="3.20.20.70">
    <property type="entry name" value="Aldolase class I"/>
    <property type="match status" value="1"/>
</dbReference>
<evidence type="ECO:0000313" key="15">
    <source>
        <dbReference type="EMBL" id="ALS75980.1"/>
    </source>
</evidence>
<dbReference type="GO" id="GO:0019843">
    <property type="term" value="F:rRNA binding"/>
    <property type="evidence" value="ECO:0007669"/>
    <property type="project" value="UniProtKB-UniRule"/>
</dbReference>
<dbReference type="Proteomes" id="UP000067683">
    <property type="component" value="Chromosome"/>
</dbReference>
<keyword evidence="11 13" id="KW-0411">Iron-sulfur</keyword>
<comment type="cofactor">
    <cofactor evidence="13">
        <name>[4Fe-4S] cluster</name>
        <dbReference type="ChEBI" id="CHEBI:49883"/>
    </cofactor>
    <text evidence="13">Binds 1 [4Fe-4S] cluster. The cluster is coordinated with 3 cysteines and an exchangeable S-adenosyl-L-methionine.</text>
</comment>
<keyword evidence="8 13" id="KW-0819">tRNA processing</keyword>
<dbReference type="EC" id="2.1.1.192" evidence="13"/>
<dbReference type="SFLD" id="SFLDG01062">
    <property type="entry name" value="methyltransferase_(Class_A)"/>
    <property type="match status" value="1"/>
</dbReference>
<evidence type="ECO:0000256" key="10">
    <source>
        <dbReference type="ARBA" id="ARBA00023004"/>
    </source>
</evidence>
<dbReference type="GO" id="GO:0070040">
    <property type="term" value="F:rRNA (adenine(2503)-C2-)-methyltransferase activity"/>
    <property type="evidence" value="ECO:0007669"/>
    <property type="project" value="UniProtKB-UniRule"/>
</dbReference>
<protein>
    <recommendedName>
        <fullName evidence="13">Probable dual-specificity RNA methyltransferase RlmN</fullName>
        <ecNumber evidence="13">2.1.1.192</ecNumber>
    </recommendedName>
    <alternativeName>
        <fullName evidence="13">23S rRNA (adenine(2503)-C(2))-methyltransferase</fullName>
    </alternativeName>
    <alternativeName>
        <fullName evidence="13">23S rRNA m2A2503 methyltransferase</fullName>
    </alternativeName>
    <alternativeName>
        <fullName evidence="13">Ribosomal RNA large subunit methyltransferase N</fullName>
    </alternativeName>
    <alternativeName>
        <fullName evidence="13">tRNA (adenine(37)-C(2))-methyltransferase</fullName>
    </alternativeName>
    <alternativeName>
        <fullName evidence="13">tRNA m2A37 methyltransferase</fullName>
    </alternativeName>
</protein>
<evidence type="ECO:0000256" key="4">
    <source>
        <dbReference type="ARBA" id="ARBA00022552"/>
    </source>
</evidence>
<dbReference type="GO" id="GO:0051539">
    <property type="term" value="F:4 iron, 4 sulfur cluster binding"/>
    <property type="evidence" value="ECO:0007669"/>
    <property type="project" value="UniProtKB-UniRule"/>
</dbReference>
<feature type="domain" description="Radical SAM core" evidence="14">
    <location>
        <begin position="97"/>
        <end position="329"/>
    </location>
</feature>
<feature type="active site" description="S-methylcysteine intermediate" evidence="13">
    <location>
        <position position="340"/>
    </location>
</feature>
<feature type="binding site" evidence="13">
    <location>
        <position position="111"/>
    </location>
    <ligand>
        <name>[4Fe-4S] cluster</name>
        <dbReference type="ChEBI" id="CHEBI:49883"/>
        <note>4Fe-4S-S-AdoMet</note>
    </ligand>
</feature>
<evidence type="ECO:0000313" key="16">
    <source>
        <dbReference type="Proteomes" id="UP000067683"/>
    </source>
</evidence>
<dbReference type="GO" id="GO:0030488">
    <property type="term" value="P:tRNA methylation"/>
    <property type="evidence" value="ECO:0007669"/>
    <property type="project" value="UniProtKB-UniRule"/>
</dbReference>
<dbReference type="InterPro" id="IPR007197">
    <property type="entry name" value="rSAM"/>
</dbReference>
<dbReference type="KEGG" id="prt:AUC31_12575"/>
<keyword evidence="16" id="KW-1185">Reference proteome</keyword>
<comment type="catalytic activity">
    <reaction evidence="13">
        <text>adenosine(37) in tRNA + 2 reduced [2Fe-2S]-[ferredoxin] + 2 S-adenosyl-L-methionine = 2-methyladenosine(37) in tRNA + 5'-deoxyadenosine + L-methionine + 2 oxidized [2Fe-2S]-[ferredoxin] + S-adenosyl-L-homocysteine</text>
        <dbReference type="Rhea" id="RHEA:43332"/>
        <dbReference type="Rhea" id="RHEA-COMP:10000"/>
        <dbReference type="Rhea" id="RHEA-COMP:10001"/>
        <dbReference type="Rhea" id="RHEA-COMP:10162"/>
        <dbReference type="Rhea" id="RHEA-COMP:10485"/>
        <dbReference type="ChEBI" id="CHEBI:17319"/>
        <dbReference type="ChEBI" id="CHEBI:33737"/>
        <dbReference type="ChEBI" id="CHEBI:33738"/>
        <dbReference type="ChEBI" id="CHEBI:57844"/>
        <dbReference type="ChEBI" id="CHEBI:57856"/>
        <dbReference type="ChEBI" id="CHEBI:59789"/>
        <dbReference type="ChEBI" id="CHEBI:74411"/>
        <dbReference type="ChEBI" id="CHEBI:74497"/>
        <dbReference type="EC" id="2.1.1.192"/>
    </reaction>
</comment>
<dbReference type="OrthoDB" id="9793973at2"/>
<comment type="function">
    <text evidence="13">Specifically methylates position 2 of adenine 2503 in 23S rRNA and position 2 of adenine 37 in tRNAs.</text>
</comment>
<dbReference type="FunFam" id="3.20.20.70:FF:000014">
    <property type="entry name" value="Probable dual-specificity RNA methyltransferase RlmN"/>
    <property type="match status" value="1"/>
</dbReference>
<evidence type="ECO:0000256" key="13">
    <source>
        <dbReference type="HAMAP-Rule" id="MF_01849"/>
    </source>
</evidence>
<evidence type="ECO:0000256" key="12">
    <source>
        <dbReference type="ARBA" id="ARBA00023157"/>
    </source>
</evidence>
<dbReference type="NCBIfam" id="TIGR00048">
    <property type="entry name" value="rRNA_mod_RlmN"/>
    <property type="match status" value="1"/>
</dbReference>
<dbReference type="SFLD" id="SFLDF00275">
    <property type="entry name" value="adenosine_C2_methyltransferase"/>
    <property type="match status" value="1"/>
</dbReference>
<keyword evidence="7 13" id="KW-0949">S-adenosyl-L-methionine</keyword>
<dbReference type="Gene3D" id="1.10.150.530">
    <property type="match status" value="1"/>
</dbReference>
<feature type="binding site" evidence="13">
    <location>
        <position position="115"/>
    </location>
    <ligand>
        <name>[4Fe-4S] cluster</name>
        <dbReference type="ChEBI" id="CHEBI:49883"/>
        <note>4Fe-4S-S-AdoMet</note>
    </ligand>
</feature>